<dbReference type="OrthoDB" id="4127374at2"/>
<protein>
    <submittedName>
        <fullName evidence="8">Membrane protein</fullName>
    </submittedName>
</protein>
<reference evidence="8 9" key="1">
    <citation type="submission" date="2016-06" db="EMBL/GenBank/DDBJ databases">
        <authorList>
            <person name="Olsen C.W."/>
            <person name="Carey S."/>
            <person name="Hinshaw L."/>
            <person name="Karasin A.I."/>
        </authorList>
    </citation>
    <scope>NUCLEOTIDE SEQUENCE [LARGE SCALE GENOMIC DNA]</scope>
    <source>
        <strain evidence="8 9">LZ-22</strain>
    </source>
</reference>
<evidence type="ECO:0000256" key="4">
    <source>
        <dbReference type="ARBA" id="ARBA00022989"/>
    </source>
</evidence>
<name>A0A1G6GPD8_9ACTN</name>
<dbReference type="EMBL" id="FMYF01000004">
    <property type="protein sequence ID" value="SDB83799.1"/>
    <property type="molecule type" value="Genomic_DNA"/>
</dbReference>
<dbReference type="STRING" id="1577474.GA0111570_104192"/>
<keyword evidence="3 7" id="KW-0812">Transmembrane</keyword>
<proteinExistence type="predicted"/>
<feature type="transmembrane region" description="Helical" evidence="7">
    <location>
        <begin position="195"/>
        <end position="217"/>
    </location>
</feature>
<keyword evidence="5 7" id="KW-0472">Membrane</keyword>
<dbReference type="RefSeq" id="WP_092608806.1">
    <property type="nucleotide sequence ID" value="NZ_FMYF01000004.1"/>
</dbReference>
<feature type="transmembrane region" description="Helical" evidence="7">
    <location>
        <begin position="154"/>
        <end position="175"/>
    </location>
</feature>
<evidence type="ECO:0000256" key="2">
    <source>
        <dbReference type="ARBA" id="ARBA00022475"/>
    </source>
</evidence>
<gene>
    <name evidence="8" type="ORF">GA0111570_104192</name>
</gene>
<sequence>MGRFKDMLADFKHKPWVAHVLRMQDRFSNRLGNQFAGAITYFSVLALVPVLMFAFAALGFTLTVIRPDLLQQVQDAVTSQISGMGPDLQKNIGALIENFLRNWAGVGIVGLLSALYSAAGWAGNLKGAIRAQTRPDFDMSEGGPNFILEKLVNIVLLLGLLVLIPLTFALANASTTLTGWLVRVMGLEGVAGIEVGLRLVGPIGSAVAGWVLFMYVLSVFPEKRFPFRVKAWAAVIGSVGLAILQYLASFLVSSFLGNPAAALFGPVIVLMLFFNLFARLILYVAAWMATAIQQANPVLLQEFDEPLAQVEESPVTAADVRAAEGRQEREEALAADQADQEDEHRTWGERLRAASGLPIGGPFDKEEHRPDAGKRAGGEPESAEAESHTSGRTAAGAGRPGLEVPAGRSDEAMTSTAMTSTAASAAGTATGTATETATAPDTGAGTASQVSRASAVRNARASLQVGWVTGAVAGVGIGAVLAAVTGFATRFMPGGRDSD</sequence>
<dbReference type="Proteomes" id="UP000199086">
    <property type="component" value="Unassembled WGS sequence"/>
</dbReference>
<feature type="transmembrane region" description="Helical" evidence="7">
    <location>
        <begin position="35"/>
        <end position="60"/>
    </location>
</feature>
<evidence type="ECO:0000256" key="5">
    <source>
        <dbReference type="ARBA" id="ARBA00023136"/>
    </source>
</evidence>
<comment type="subcellular location">
    <subcellularLocation>
        <location evidence="1">Cell membrane</location>
        <topology evidence="1">Multi-pass membrane protein</topology>
    </subcellularLocation>
</comment>
<feature type="region of interest" description="Disordered" evidence="6">
    <location>
        <begin position="314"/>
        <end position="446"/>
    </location>
</feature>
<keyword evidence="9" id="KW-1185">Reference proteome</keyword>
<feature type="transmembrane region" description="Helical" evidence="7">
    <location>
        <begin position="465"/>
        <end position="488"/>
    </location>
</feature>
<evidence type="ECO:0000256" key="1">
    <source>
        <dbReference type="ARBA" id="ARBA00004651"/>
    </source>
</evidence>
<feature type="transmembrane region" description="Helical" evidence="7">
    <location>
        <begin position="103"/>
        <end position="122"/>
    </location>
</feature>
<feature type="compositionally biased region" description="Basic and acidic residues" evidence="6">
    <location>
        <begin position="321"/>
        <end position="332"/>
    </location>
</feature>
<keyword evidence="2" id="KW-1003">Cell membrane</keyword>
<evidence type="ECO:0000313" key="8">
    <source>
        <dbReference type="EMBL" id="SDB83799.1"/>
    </source>
</evidence>
<feature type="compositionally biased region" description="Basic and acidic residues" evidence="6">
    <location>
        <begin position="363"/>
        <end position="378"/>
    </location>
</feature>
<feature type="transmembrane region" description="Helical" evidence="7">
    <location>
        <begin position="260"/>
        <end position="282"/>
    </location>
</feature>
<dbReference type="Pfam" id="PF03631">
    <property type="entry name" value="Virul_fac_BrkB"/>
    <property type="match status" value="1"/>
</dbReference>
<dbReference type="PANTHER" id="PTHR30213:SF1">
    <property type="entry name" value="INNER MEMBRANE PROTEIN YHJD"/>
    <property type="match status" value="1"/>
</dbReference>
<evidence type="ECO:0000256" key="7">
    <source>
        <dbReference type="SAM" id="Phobius"/>
    </source>
</evidence>
<keyword evidence="4 7" id="KW-1133">Transmembrane helix</keyword>
<accession>A0A1G6GPD8</accession>
<organism evidence="8 9">
    <name type="scientific">Raineyella antarctica</name>
    <dbReference type="NCBI Taxonomy" id="1577474"/>
    <lineage>
        <taxon>Bacteria</taxon>
        <taxon>Bacillati</taxon>
        <taxon>Actinomycetota</taxon>
        <taxon>Actinomycetes</taxon>
        <taxon>Propionibacteriales</taxon>
        <taxon>Propionibacteriaceae</taxon>
        <taxon>Raineyella</taxon>
    </lineage>
</organism>
<feature type="transmembrane region" description="Helical" evidence="7">
    <location>
        <begin position="229"/>
        <end position="248"/>
    </location>
</feature>
<dbReference type="PANTHER" id="PTHR30213">
    <property type="entry name" value="INNER MEMBRANE PROTEIN YHJD"/>
    <property type="match status" value="1"/>
</dbReference>
<feature type="compositionally biased region" description="Low complexity" evidence="6">
    <location>
        <begin position="412"/>
        <end position="446"/>
    </location>
</feature>
<evidence type="ECO:0000313" key="9">
    <source>
        <dbReference type="Proteomes" id="UP000199086"/>
    </source>
</evidence>
<dbReference type="AlphaFoldDB" id="A0A1G6GPD8"/>
<dbReference type="GO" id="GO:0005886">
    <property type="term" value="C:plasma membrane"/>
    <property type="evidence" value="ECO:0007669"/>
    <property type="project" value="UniProtKB-SubCell"/>
</dbReference>
<evidence type="ECO:0000256" key="3">
    <source>
        <dbReference type="ARBA" id="ARBA00022692"/>
    </source>
</evidence>
<feature type="compositionally biased region" description="Basic and acidic residues" evidence="6">
    <location>
        <begin position="342"/>
        <end position="352"/>
    </location>
</feature>
<dbReference type="InterPro" id="IPR017039">
    <property type="entry name" value="Virul_fac_BrkB"/>
</dbReference>
<evidence type="ECO:0000256" key="6">
    <source>
        <dbReference type="SAM" id="MobiDB-lite"/>
    </source>
</evidence>